<evidence type="ECO:0008006" key="3">
    <source>
        <dbReference type="Google" id="ProtNLM"/>
    </source>
</evidence>
<protein>
    <recommendedName>
        <fullName evidence="3">Orphan protein</fullName>
    </recommendedName>
</protein>
<keyword evidence="2" id="KW-1185">Reference proteome</keyword>
<comment type="caution">
    <text evidence="1">The sequence shown here is derived from an EMBL/GenBank/DDBJ whole genome shotgun (WGS) entry which is preliminary data.</text>
</comment>
<dbReference type="RefSeq" id="WP_192508889.1">
    <property type="nucleotide sequence ID" value="NZ_AQGV01000013.1"/>
</dbReference>
<evidence type="ECO:0000313" key="2">
    <source>
        <dbReference type="Proteomes" id="UP000615755"/>
    </source>
</evidence>
<accession>A0ABR9EFJ2</accession>
<organism evidence="1 2">
    <name type="scientific">Pseudoalteromonas aurantia 208</name>
    <dbReference type="NCBI Taxonomy" id="1314867"/>
    <lineage>
        <taxon>Bacteria</taxon>
        <taxon>Pseudomonadati</taxon>
        <taxon>Pseudomonadota</taxon>
        <taxon>Gammaproteobacteria</taxon>
        <taxon>Alteromonadales</taxon>
        <taxon>Pseudoalteromonadaceae</taxon>
        <taxon>Pseudoalteromonas</taxon>
    </lineage>
</organism>
<dbReference type="EMBL" id="AQGV01000013">
    <property type="protein sequence ID" value="MBE0369684.1"/>
    <property type="molecule type" value="Genomic_DNA"/>
</dbReference>
<gene>
    <name evidence="1" type="ORF">PAUR_a4238</name>
</gene>
<name>A0ABR9EFJ2_9GAMM</name>
<sequence>MSKPEFDHFIERSLAQPSEIQPEKDLWPGIEHAIGKPITDQKPHNIWPKVSGVAACFIVALVTWQAVMVQPKHDAMASMTHFFDQQKQTLLVQYEQQPALVTGWQIQLQELENAELAIKQALENDPQNAALLKMLAQVYQQQLDLINKVHTPRWQQI</sequence>
<evidence type="ECO:0000313" key="1">
    <source>
        <dbReference type="EMBL" id="MBE0369684.1"/>
    </source>
</evidence>
<reference evidence="1 2" key="1">
    <citation type="submission" date="2015-03" db="EMBL/GenBank/DDBJ databases">
        <title>Genome sequence of Pseudoalteromonas aurantia.</title>
        <authorList>
            <person name="Xie B.-B."/>
            <person name="Rong J.-C."/>
            <person name="Qin Q.-L."/>
            <person name="Zhang Y.-Z."/>
        </authorList>
    </citation>
    <scope>NUCLEOTIDE SEQUENCE [LARGE SCALE GENOMIC DNA]</scope>
    <source>
        <strain evidence="1 2">208</strain>
    </source>
</reference>
<dbReference type="Proteomes" id="UP000615755">
    <property type="component" value="Unassembled WGS sequence"/>
</dbReference>
<proteinExistence type="predicted"/>